<dbReference type="Proteomes" id="UP001153709">
    <property type="component" value="Chromosome 5"/>
</dbReference>
<reference evidence="2" key="1">
    <citation type="submission" date="2022-01" db="EMBL/GenBank/DDBJ databases">
        <authorList>
            <person name="King R."/>
        </authorList>
    </citation>
    <scope>NUCLEOTIDE SEQUENCE</scope>
</reference>
<gene>
    <name evidence="2" type="ORF">DIABBA_LOCUS7614</name>
</gene>
<evidence type="ECO:0008006" key="4">
    <source>
        <dbReference type="Google" id="ProtNLM"/>
    </source>
</evidence>
<sequence length="122" mass="14138">MADKADWRISEKFRKPRRTKGTPAFQLRNYFAFGGLAFGAISWYLYENWSATKKVRKSFLEGKFDMPDGLILKIKHIEASTRGGAVDELLAKAREREVQKYAPDKPEDQPWLIKIFNSKPDI</sequence>
<dbReference type="EMBL" id="OU898280">
    <property type="protein sequence ID" value="CAG9834288.1"/>
    <property type="molecule type" value="Genomic_DNA"/>
</dbReference>
<organism evidence="2 3">
    <name type="scientific">Diabrotica balteata</name>
    <name type="common">Banded cucumber beetle</name>
    <dbReference type="NCBI Taxonomy" id="107213"/>
    <lineage>
        <taxon>Eukaryota</taxon>
        <taxon>Metazoa</taxon>
        <taxon>Ecdysozoa</taxon>
        <taxon>Arthropoda</taxon>
        <taxon>Hexapoda</taxon>
        <taxon>Insecta</taxon>
        <taxon>Pterygota</taxon>
        <taxon>Neoptera</taxon>
        <taxon>Endopterygota</taxon>
        <taxon>Coleoptera</taxon>
        <taxon>Polyphaga</taxon>
        <taxon>Cucujiformia</taxon>
        <taxon>Chrysomeloidea</taxon>
        <taxon>Chrysomelidae</taxon>
        <taxon>Galerucinae</taxon>
        <taxon>Diabroticina</taxon>
        <taxon>Diabroticites</taxon>
        <taxon>Diabrotica</taxon>
    </lineage>
</organism>
<feature type="transmembrane region" description="Helical" evidence="1">
    <location>
        <begin position="27"/>
        <end position="46"/>
    </location>
</feature>
<keyword evidence="1" id="KW-0812">Transmembrane</keyword>
<proteinExistence type="predicted"/>
<keyword evidence="1" id="KW-1133">Transmembrane helix</keyword>
<name>A0A9N9SXH8_DIABA</name>
<keyword evidence="1" id="KW-0472">Membrane</keyword>
<evidence type="ECO:0000313" key="3">
    <source>
        <dbReference type="Proteomes" id="UP001153709"/>
    </source>
</evidence>
<evidence type="ECO:0000313" key="2">
    <source>
        <dbReference type="EMBL" id="CAG9834288.1"/>
    </source>
</evidence>
<dbReference type="AlphaFoldDB" id="A0A9N9SXH8"/>
<evidence type="ECO:0000256" key="1">
    <source>
        <dbReference type="SAM" id="Phobius"/>
    </source>
</evidence>
<accession>A0A9N9SXH8</accession>
<keyword evidence="3" id="KW-1185">Reference proteome</keyword>
<protein>
    <recommendedName>
        <fullName evidence="4">Transmembrane protein</fullName>
    </recommendedName>
</protein>